<proteinExistence type="predicted"/>
<feature type="non-terminal residue" evidence="1">
    <location>
        <position position="78"/>
    </location>
</feature>
<accession>A0AAW5N565</accession>
<name>A0AAW5N565_9ESCH</name>
<comment type="caution">
    <text evidence="1">The sequence shown here is derived from an EMBL/GenBank/DDBJ whole genome shotgun (WGS) entry which is preliminary data.</text>
</comment>
<sequence length="78" mass="8682">VGDDTCRVCSNRESIFNLDYASQSDMDAFLQIKETVSGKDGIFNVLGEDAFIILPGGCIIIKFNEDVLSLEIDMKFKK</sequence>
<reference evidence="1" key="1">
    <citation type="submission" date="2022-07" db="EMBL/GenBank/DDBJ databases">
        <title>Diversity of ethanolamine utilization by human commensal Escherichia coli.</title>
        <authorList>
            <person name="Jubelin G."/>
        </authorList>
    </citation>
    <scope>NUCLEOTIDE SEQUENCE</scope>
    <source>
        <strain evidence="1">S1</strain>
    </source>
</reference>
<evidence type="ECO:0000313" key="1">
    <source>
        <dbReference type="EMBL" id="MCR6679778.1"/>
    </source>
</evidence>
<dbReference type="AlphaFoldDB" id="A0AAW5N565"/>
<dbReference type="Proteomes" id="UP001206878">
    <property type="component" value="Unassembled WGS sequence"/>
</dbReference>
<gene>
    <name evidence="1" type="ORF">NVV43_30780</name>
</gene>
<protein>
    <submittedName>
        <fullName evidence="1">Uncharacterized protein</fullName>
    </submittedName>
</protein>
<organism evidence="1 2">
    <name type="scientific">Escherichia marmotae</name>
    <dbReference type="NCBI Taxonomy" id="1499973"/>
    <lineage>
        <taxon>Bacteria</taxon>
        <taxon>Pseudomonadati</taxon>
        <taxon>Pseudomonadota</taxon>
        <taxon>Gammaproteobacteria</taxon>
        <taxon>Enterobacterales</taxon>
        <taxon>Enterobacteriaceae</taxon>
        <taxon>Escherichia</taxon>
    </lineage>
</organism>
<feature type="non-terminal residue" evidence="1">
    <location>
        <position position="1"/>
    </location>
</feature>
<evidence type="ECO:0000313" key="2">
    <source>
        <dbReference type="Proteomes" id="UP001206878"/>
    </source>
</evidence>
<dbReference type="EMBL" id="JANPXH010001762">
    <property type="protein sequence ID" value="MCR6679778.1"/>
    <property type="molecule type" value="Genomic_DNA"/>
</dbReference>